<dbReference type="InterPro" id="IPR043502">
    <property type="entry name" value="DNA/RNA_pol_sf"/>
</dbReference>
<feature type="compositionally biased region" description="Low complexity" evidence="1">
    <location>
        <begin position="21"/>
        <end position="39"/>
    </location>
</feature>
<dbReference type="Proteomes" id="UP001234989">
    <property type="component" value="Chromosome 5"/>
</dbReference>
<organism evidence="3 4">
    <name type="scientific">Solanum verrucosum</name>
    <dbReference type="NCBI Taxonomy" id="315347"/>
    <lineage>
        <taxon>Eukaryota</taxon>
        <taxon>Viridiplantae</taxon>
        <taxon>Streptophyta</taxon>
        <taxon>Embryophyta</taxon>
        <taxon>Tracheophyta</taxon>
        <taxon>Spermatophyta</taxon>
        <taxon>Magnoliopsida</taxon>
        <taxon>eudicotyledons</taxon>
        <taxon>Gunneridae</taxon>
        <taxon>Pentapetalae</taxon>
        <taxon>asterids</taxon>
        <taxon>lamiids</taxon>
        <taxon>Solanales</taxon>
        <taxon>Solanaceae</taxon>
        <taxon>Solanoideae</taxon>
        <taxon>Solaneae</taxon>
        <taxon>Solanum</taxon>
    </lineage>
</organism>
<gene>
    <name evidence="3" type="ORF">MTR67_023424</name>
</gene>
<proteinExistence type="predicted"/>
<protein>
    <recommendedName>
        <fullName evidence="2">Reverse transcriptase/retrotransposon-derived protein RNase H-like domain-containing protein</fullName>
    </recommendedName>
</protein>
<dbReference type="AlphaFoldDB" id="A0AAF0TS59"/>
<accession>A0AAF0TS59</accession>
<dbReference type="SUPFAM" id="SSF56672">
    <property type="entry name" value="DNA/RNA polymerases"/>
    <property type="match status" value="1"/>
</dbReference>
<dbReference type="EMBL" id="CP133616">
    <property type="protein sequence ID" value="WMV30039.1"/>
    <property type="molecule type" value="Genomic_DNA"/>
</dbReference>
<dbReference type="Pfam" id="PF17919">
    <property type="entry name" value="RT_RNaseH_2"/>
    <property type="match status" value="1"/>
</dbReference>
<evidence type="ECO:0000313" key="3">
    <source>
        <dbReference type="EMBL" id="WMV30039.1"/>
    </source>
</evidence>
<dbReference type="PANTHER" id="PTHR33064">
    <property type="entry name" value="POL PROTEIN"/>
    <property type="match status" value="1"/>
</dbReference>
<feature type="domain" description="Reverse transcriptase/retrotransposon-derived protein RNase H-like" evidence="2">
    <location>
        <begin position="87"/>
        <end position="157"/>
    </location>
</feature>
<reference evidence="3" key="1">
    <citation type="submission" date="2023-08" db="EMBL/GenBank/DDBJ databases">
        <title>A de novo genome assembly of Solanum verrucosum Schlechtendal, a Mexican diploid species geographically isolated from the other diploid A-genome species in potato relatives.</title>
        <authorList>
            <person name="Hosaka K."/>
        </authorList>
    </citation>
    <scope>NUCLEOTIDE SEQUENCE</scope>
    <source>
        <tissue evidence="3">Young leaves</tissue>
    </source>
</reference>
<sequence length="158" mass="16995">MWSNGSFYERVPKEHVGNGGDRAQSSSAAPADRAAPRGAISGIGRGANCLYIRASQQDQENSPDVVTGHIVSGEGIRVNSQKIEAVIENSVTTTPVLTLPEGTKGFVIYCNESKVGLGYVLMQKGKLIAYASRQLKIHKKNYPAHDLELVPAVFSLKL</sequence>
<dbReference type="InterPro" id="IPR041577">
    <property type="entry name" value="RT_RNaseH_2"/>
</dbReference>
<dbReference type="PANTHER" id="PTHR33064:SF37">
    <property type="entry name" value="RIBONUCLEASE H"/>
    <property type="match status" value="1"/>
</dbReference>
<evidence type="ECO:0000259" key="2">
    <source>
        <dbReference type="Pfam" id="PF17919"/>
    </source>
</evidence>
<name>A0AAF0TS59_SOLVR</name>
<evidence type="ECO:0000256" key="1">
    <source>
        <dbReference type="SAM" id="MobiDB-lite"/>
    </source>
</evidence>
<feature type="region of interest" description="Disordered" evidence="1">
    <location>
        <begin position="1"/>
        <end position="40"/>
    </location>
</feature>
<evidence type="ECO:0000313" key="4">
    <source>
        <dbReference type="Proteomes" id="UP001234989"/>
    </source>
</evidence>
<keyword evidence="4" id="KW-1185">Reference proteome</keyword>
<dbReference type="InterPro" id="IPR051320">
    <property type="entry name" value="Viral_Replic_Matur_Polypro"/>
</dbReference>